<dbReference type="VEuPathDB" id="PlasmoDB:POWCR01_100013700"/>
<reference evidence="1 2" key="1">
    <citation type="submission" date="2016-06" db="EMBL/GenBank/DDBJ databases">
        <authorList>
            <consortium name="Pathogen Informatics"/>
        </authorList>
    </citation>
    <scope>NUCLEOTIDE SEQUENCE [LARGE SCALE GENOMIC DNA]</scope>
    <source>
        <strain evidence="1">PocGH01</strain>
    </source>
</reference>
<accession>A0A1D3U8K9</accession>
<dbReference type="VEuPathDB" id="PlasmoDB:PocGH01_10018500"/>
<evidence type="ECO:0000313" key="2">
    <source>
        <dbReference type="Proteomes" id="UP000242942"/>
    </source>
</evidence>
<sequence length="1018" mass="120655">MRIIKNEWFNRKPTLVYAFLRRYFSCIAKSVQAQKTHFLKYTSKKEKEEDKDGEHMKKNIPHIQLQTLGSTPKEGCIKNYKNMEIGKLLKYMLDKIKHGEIKKKECKNKIEEIVKHIFENEIIINSVNFLSFNMLLTVINKSEMKISNKLLGHIVKLLHKNIITDKKDVNNTNSSWINIVNLLSGISKNNKHILYLIGKKIDNNSIGKKDNVSTSSSFVHKFVQRISKLPCDYSIREISLLLHSCYNLNIRNAVLFRVLFEVLLRKEQQYNILDIHIFVYAVYKLQLYDYTVFLEKLKKDILKNVSSFSDGQLVNLLLAYTFFFLKNKNKTSLLLQCDVFISNIFKICMERMSQFSNREFCNLLNFITQNNIYLHDKQRHYLFRVLSDLLEHERYESKLTLNLMIDVDIFTIVNFVYKYYNYNNDPMRLSDSAVNNLDNTIIHLVNKKKFKQNLLIYILHYYKARLTTPVTAKMLKQVLQSIDLNTVELKMKVILLTSIERFYSLLEKKIVEENFILKYYYHLLNSVYKDVCKYLTNGEITNMRKNRKETLSTTDMKEILKLIKKRGNNCEYTTEHASYIHLNRNIQNNMANLQEMLLNKLNEHIVKNKIVELFPLTLMNLSTNSHIFRKVEFILGSLLNSFNDNFSGNKKGIMTSERQSACVDANTGAGTETYPISNMSNNTTRNTRIYDGVKTGNVCEGVEMPLNLVHSLNLCNECIFVRRENITKFLKNKNVILNYVDCTSESRRNGQNYFNLYVHMLLFDVNRQLPFFIQNLLVKIYDQLRNKNFNYEQNMLNVIDIYSSIIKVDSIYYHVYINGIYKLIFSKLFNYYKKLGSKYLSLLFYSNVIHLYLHIHPKVTYRSHVILSIRVLSRLYHYFLNSLDEDTYNLLKSNFNELEEYYRRDKKSFQLFPLWSLNEVIYIYRTLYFFNFANMYKYMNIYELKCFYAFCKILHFYIFNVKNFSICEFTQTNKGTSNVHSSVVNCLNDLFKKSNKVNILCEQVVFPLFIIDILVCKN</sequence>
<proteinExistence type="predicted"/>
<name>A0A1D3U8K9_PLAOA</name>
<dbReference type="Proteomes" id="UP000242942">
    <property type="component" value="Chromosome 10"/>
</dbReference>
<dbReference type="EMBL" id="LT594591">
    <property type="protein sequence ID" value="SCQ16434.1"/>
    <property type="molecule type" value="Genomic_DNA"/>
</dbReference>
<dbReference type="OrthoDB" id="377467at2759"/>
<evidence type="ECO:0000313" key="1">
    <source>
        <dbReference type="EMBL" id="SCQ16434.1"/>
    </source>
</evidence>
<protein>
    <submittedName>
        <fullName evidence="1">Uncharacterized protein</fullName>
    </submittedName>
</protein>
<gene>
    <name evidence="1" type="primary">PocGH01_10018500</name>
    <name evidence="1" type="ORF">POCGH01_10018500</name>
</gene>
<organism evidence="1 2">
    <name type="scientific">Plasmodium ovale</name>
    <name type="common">malaria parasite P. ovale</name>
    <dbReference type="NCBI Taxonomy" id="36330"/>
    <lineage>
        <taxon>Eukaryota</taxon>
        <taxon>Sar</taxon>
        <taxon>Alveolata</taxon>
        <taxon>Apicomplexa</taxon>
        <taxon>Aconoidasida</taxon>
        <taxon>Haemosporida</taxon>
        <taxon>Plasmodiidae</taxon>
        <taxon>Plasmodium</taxon>
        <taxon>Plasmodium (Plasmodium)</taxon>
    </lineage>
</organism>
<keyword evidence="2" id="KW-1185">Reference proteome</keyword>
<dbReference type="AlphaFoldDB" id="A0A1D3U8K9"/>